<protein>
    <recommendedName>
        <fullName evidence="4">Chorion peroxidase</fullName>
    </recommendedName>
</protein>
<organism evidence="2 3">
    <name type="scientific">Cordylochernes scorpioides</name>
    <dbReference type="NCBI Taxonomy" id="51811"/>
    <lineage>
        <taxon>Eukaryota</taxon>
        <taxon>Metazoa</taxon>
        <taxon>Ecdysozoa</taxon>
        <taxon>Arthropoda</taxon>
        <taxon>Chelicerata</taxon>
        <taxon>Arachnida</taxon>
        <taxon>Pseudoscorpiones</taxon>
        <taxon>Cheliferoidea</taxon>
        <taxon>Chernetidae</taxon>
        <taxon>Cordylochernes</taxon>
    </lineage>
</organism>
<evidence type="ECO:0000313" key="2">
    <source>
        <dbReference type="EMBL" id="UYV75020.1"/>
    </source>
</evidence>
<reference evidence="2 3" key="1">
    <citation type="submission" date="2022-01" db="EMBL/GenBank/DDBJ databases">
        <title>A chromosomal length assembly of Cordylochernes scorpioides.</title>
        <authorList>
            <person name="Zeh D."/>
            <person name="Zeh J."/>
        </authorList>
    </citation>
    <scope>NUCLEOTIDE SEQUENCE [LARGE SCALE GENOMIC DNA]</scope>
    <source>
        <strain evidence="2">IN4F17</strain>
        <tissue evidence="2">Whole Body</tissue>
    </source>
</reference>
<proteinExistence type="predicted"/>
<dbReference type="InterPro" id="IPR010255">
    <property type="entry name" value="Haem_peroxidase_sf"/>
</dbReference>
<name>A0ABY6L5J5_9ARAC</name>
<dbReference type="Gene3D" id="1.10.640.10">
    <property type="entry name" value="Haem peroxidase domain superfamily, animal type"/>
    <property type="match status" value="1"/>
</dbReference>
<evidence type="ECO:0000313" key="3">
    <source>
        <dbReference type="Proteomes" id="UP001235939"/>
    </source>
</evidence>
<gene>
    <name evidence="2" type="ORF">LAZ67_12002124</name>
</gene>
<evidence type="ECO:0000256" key="1">
    <source>
        <dbReference type="ARBA" id="ARBA00022559"/>
    </source>
</evidence>
<keyword evidence="3" id="KW-1185">Reference proteome</keyword>
<keyword evidence="1" id="KW-0575">Peroxidase</keyword>
<dbReference type="InterPro" id="IPR037120">
    <property type="entry name" value="Haem_peroxidase_sf_animal"/>
</dbReference>
<dbReference type="Proteomes" id="UP001235939">
    <property type="component" value="Chromosome 12"/>
</dbReference>
<dbReference type="SUPFAM" id="SSF48113">
    <property type="entry name" value="Heme-dependent peroxidases"/>
    <property type="match status" value="1"/>
</dbReference>
<keyword evidence="1" id="KW-0560">Oxidoreductase</keyword>
<dbReference type="PANTHER" id="PTHR11475">
    <property type="entry name" value="OXIDASE/PEROXIDASE"/>
    <property type="match status" value="1"/>
</dbReference>
<accession>A0ABY6L5J5</accession>
<dbReference type="Gene3D" id="3.30.420.10">
    <property type="entry name" value="Ribonuclease H-like superfamily/Ribonuclease H"/>
    <property type="match status" value="1"/>
</dbReference>
<dbReference type="PANTHER" id="PTHR11475:SF106">
    <property type="entry name" value="CURLY SU"/>
    <property type="match status" value="1"/>
</dbReference>
<dbReference type="Pfam" id="PF03098">
    <property type="entry name" value="An_peroxidase"/>
    <property type="match status" value="3"/>
</dbReference>
<dbReference type="EMBL" id="CP092874">
    <property type="protein sequence ID" value="UYV75020.1"/>
    <property type="molecule type" value="Genomic_DNA"/>
</dbReference>
<sequence>MPRRTYNGELLPSPRIVSLVMHHDVSEHDYGICYMVAAWGQMLDHDLTRAAPTLDVLDIFPRSERHVLQCSDGCIVPEWFVKHSHLCLCSTDLTVRCVDERTQRSMECCKKPPTERHYNCYPVDIPGDDPFYKFFDRRCMNFARSLAGLQPGCRLVRTDVSGNAIVPVLQSYNYLIRPLCRRECSVDNLVCAGPRWQINQISAYIDGNFIYGSDEEVASRLRLFKGGRLKSSTMFRDMGYKDLLPMKTVNPDLGCIARPRNMYCFDAGDNRVNEQLQLAVMHTSMMREHNRVAEALQEINPHWDDETLYQETRRIIIAEIQHISYNEYLPIVLGHELMEKYDLKLVPHNTYKTYTTCLWQGYYEGYSPKINAGIRAGFQSAAYRFGHSLLPDATERFNKFHEKLEAIRLSSQLLQPYDLYRPGIIDSFMLGLVNQEAYRMDTEITTEVTNHLFEKPGDRFGLDLAAINMQRAREHGLPGYNRYREYCGLHRFRHFHDMVGVMPNKTIHRYAKMYKYVILAWFLQHGTPTPIRLSLVYMNVKTIWIPHFLNLNQKLNRIRVSKALLKRYEEEGDHFLDQIVTGDESWCYHYDPSTKRASMEWKRGDSPRPKKSGLNVRPTVCGRVVDDVDLWSAGIAEYPLPGALVGPTFACLIAEQFANIRRGDRFWYENPGWPSSFTPEQPLDSLSHMPICSKTILKLSLTWLSVPEQLQEIRKARLGRILCDVSDDIMTVQFNAMQSADPHTLILNREIISLELTPTHIFSCPAMAAALHKVEMDPEQQLHTSKIKDIATAVIEMHGNT</sequence>
<dbReference type="CDD" id="cd09823">
    <property type="entry name" value="peroxinectin_like"/>
    <property type="match status" value="1"/>
</dbReference>
<dbReference type="InterPro" id="IPR036397">
    <property type="entry name" value="RNaseH_sf"/>
</dbReference>
<dbReference type="InterPro" id="IPR019791">
    <property type="entry name" value="Haem_peroxidase_animal"/>
</dbReference>
<dbReference type="PROSITE" id="PS50292">
    <property type="entry name" value="PEROXIDASE_3"/>
    <property type="match status" value="1"/>
</dbReference>
<evidence type="ECO:0008006" key="4">
    <source>
        <dbReference type="Google" id="ProtNLM"/>
    </source>
</evidence>